<protein>
    <submittedName>
        <fullName evidence="1">Uncharacterized protein</fullName>
    </submittedName>
</protein>
<accession>X1K691</accession>
<organism evidence="1">
    <name type="scientific">marine sediment metagenome</name>
    <dbReference type="NCBI Taxonomy" id="412755"/>
    <lineage>
        <taxon>unclassified sequences</taxon>
        <taxon>metagenomes</taxon>
        <taxon>ecological metagenomes</taxon>
    </lineage>
</organism>
<gene>
    <name evidence="1" type="ORF">S06H3_02639</name>
</gene>
<dbReference type="EMBL" id="BARV01000788">
    <property type="protein sequence ID" value="GAI02073.1"/>
    <property type="molecule type" value="Genomic_DNA"/>
</dbReference>
<dbReference type="AlphaFoldDB" id="X1K691"/>
<sequence length="72" mass="8161">MSYLVRIQNDRPQLSQELRHRALATTYTTGKTDNLHWQSSYPSLSIASQAVKRLVIYLTPLIPLSFKGEGEA</sequence>
<evidence type="ECO:0000313" key="1">
    <source>
        <dbReference type="EMBL" id="GAI02073.1"/>
    </source>
</evidence>
<reference evidence="1" key="1">
    <citation type="journal article" date="2014" name="Front. Microbiol.">
        <title>High frequency of phylogenetically diverse reductive dehalogenase-homologous genes in deep subseafloor sedimentary metagenomes.</title>
        <authorList>
            <person name="Kawai M."/>
            <person name="Futagami T."/>
            <person name="Toyoda A."/>
            <person name="Takaki Y."/>
            <person name="Nishi S."/>
            <person name="Hori S."/>
            <person name="Arai W."/>
            <person name="Tsubouchi T."/>
            <person name="Morono Y."/>
            <person name="Uchiyama I."/>
            <person name="Ito T."/>
            <person name="Fujiyama A."/>
            <person name="Inagaki F."/>
            <person name="Takami H."/>
        </authorList>
    </citation>
    <scope>NUCLEOTIDE SEQUENCE</scope>
    <source>
        <strain evidence="1">Expedition CK06-06</strain>
    </source>
</reference>
<proteinExistence type="predicted"/>
<name>X1K691_9ZZZZ</name>
<comment type="caution">
    <text evidence="1">The sequence shown here is derived from an EMBL/GenBank/DDBJ whole genome shotgun (WGS) entry which is preliminary data.</text>
</comment>